<dbReference type="Pfam" id="PF00560">
    <property type="entry name" value="LRR_1"/>
    <property type="match status" value="1"/>
</dbReference>
<reference evidence="2" key="1">
    <citation type="journal article" date="2017" name="Nature">
        <title>The sunflower genome provides insights into oil metabolism, flowering and Asterid evolution.</title>
        <authorList>
            <person name="Badouin H."/>
            <person name="Gouzy J."/>
            <person name="Grassa C.J."/>
            <person name="Murat F."/>
            <person name="Staton S.E."/>
            <person name="Cottret L."/>
            <person name="Lelandais-Briere C."/>
            <person name="Owens G.L."/>
            <person name="Carrere S."/>
            <person name="Mayjonade B."/>
            <person name="Legrand L."/>
            <person name="Gill N."/>
            <person name="Kane N.C."/>
            <person name="Bowers J.E."/>
            <person name="Hubner S."/>
            <person name="Bellec A."/>
            <person name="Berard A."/>
            <person name="Berges H."/>
            <person name="Blanchet N."/>
            <person name="Boniface M.C."/>
            <person name="Brunel D."/>
            <person name="Catrice O."/>
            <person name="Chaidir N."/>
            <person name="Claudel C."/>
            <person name="Donnadieu C."/>
            <person name="Faraut T."/>
            <person name="Fievet G."/>
            <person name="Helmstetter N."/>
            <person name="King M."/>
            <person name="Knapp S.J."/>
            <person name="Lai Z."/>
            <person name="Le Paslier M.C."/>
            <person name="Lippi Y."/>
            <person name="Lorenzon L."/>
            <person name="Mandel J.R."/>
            <person name="Marage G."/>
            <person name="Marchand G."/>
            <person name="Marquand E."/>
            <person name="Bret-Mestries E."/>
            <person name="Morien E."/>
            <person name="Nambeesan S."/>
            <person name="Nguyen T."/>
            <person name="Pegot-Espagnet P."/>
            <person name="Pouilly N."/>
            <person name="Raftis F."/>
            <person name="Sallet E."/>
            <person name="Schiex T."/>
            <person name="Thomas J."/>
            <person name="Vandecasteele C."/>
            <person name="Vares D."/>
            <person name="Vear F."/>
            <person name="Vautrin S."/>
            <person name="Crespi M."/>
            <person name="Mangin B."/>
            <person name="Burke J.M."/>
            <person name="Salse J."/>
            <person name="Munos S."/>
            <person name="Vincourt P."/>
            <person name="Rieseberg L.H."/>
            <person name="Langlade N.B."/>
        </authorList>
    </citation>
    <scope>NUCLEOTIDE SEQUENCE</scope>
    <source>
        <tissue evidence="2">Leaves</tissue>
    </source>
</reference>
<dbReference type="InterPro" id="IPR032675">
    <property type="entry name" value="LRR_dom_sf"/>
</dbReference>
<dbReference type="PANTHER" id="PTHR48006">
    <property type="entry name" value="LEUCINE-RICH REPEAT-CONTAINING PROTEIN DDB_G0281931-RELATED"/>
    <property type="match status" value="1"/>
</dbReference>
<dbReference type="AlphaFoldDB" id="A0A9K3IET2"/>
<dbReference type="Gene3D" id="3.80.10.10">
    <property type="entry name" value="Ribonuclease Inhibitor"/>
    <property type="match status" value="1"/>
</dbReference>
<evidence type="ECO:0000313" key="2">
    <source>
        <dbReference type="EMBL" id="KAF5795347.1"/>
    </source>
</evidence>
<dbReference type="GO" id="GO:0016740">
    <property type="term" value="F:transferase activity"/>
    <property type="evidence" value="ECO:0007669"/>
    <property type="project" value="UniProtKB-KW"/>
</dbReference>
<comment type="subcellular location">
    <subcellularLocation>
        <location evidence="1">Membrane</location>
        <topology evidence="1">Single-pass type I membrane protein</topology>
    </subcellularLocation>
</comment>
<proteinExistence type="predicted"/>
<keyword evidence="3" id="KW-1185">Reference proteome</keyword>
<name>A0A9K3IET2_HELAN</name>
<organism evidence="2 3">
    <name type="scientific">Helianthus annuus</name>
    <name type="common">Common sunflower</name>
    <dbReference type="NCBI Taxonomy" id="4232"/>
    <lineage>
        <taxon>Eukaryota</taxon>
        <taxon>Viridiplantae</taxon>
        <taxon>Streptophyta</taxon>
        <taxon>Embryophyta</taxon>
        <taxon>Tracheophyta</taxon>
        <taxon>Spermatophyta</taxon>
        <taxon>Magnoliopsida</taxon>
        <taxon>eudicotyledons</taxon>
        <taxon>Gunneridae</taxon>
        <taxon>Pentapetalae</taxon>
        <taxon>asterids</taxon>
        <taxon>campanulids</taxon>
        <taxon>Asterales</taxon>
        <taxon>Asteraceae</taxon>
        <taxon>Asteroideae</taxon>
        <taxon>Heliantheae alliance</taxon>
        <taxon>Heliantheae</taxon>
        <taxon>Helianthus</taxon>
    </lineage>
</organism>
<dbReference type="PANTHER" id="PTHR48006:SF81">
    <property type="entry name" value="PROTEIN KINASE DOMAIN-CONTAINING PROTEIN"/>
    <property type="match status" value="1"/>
</dbReference>
<gene>
    <name evidence="2" type="ORF">HanXRQr2_Chr08g0338571</name>
</gene>
<keyword evidence="2" id="KW-0808">Transferase</keyword>
<sequence length="140" mass="15707">MLQQAEHLAAEVALEALANRGPSNTLATRILVSFSWFLGRIGGNNFSGKILEFIGQWISLESLRIQASGLEGPIPYNITLLESLTDLRISDLRGRDTPIPPFSSTTRFKNLDFRFNKLNGSIPIGFAELNRTDSMWFFIF</sequence>
<dbReference type="InterPro" id="IPR001611">
    <property type="entry name" value="Leu-rich_rpt"/>
</dbReference>
<dbReference type="GO" id="GO:0016020">
    <property type="term" value="C:membrane"/>
    <property type="evidence" value="ECO:0007669"/>
    <property type="project" value="UniProtKB-SubCell"/>
</dbReference>
<dbReference type="EMBL" id="MNCJ02000323">
    <property type="protein sequence ID" value="KAF5795347.1"/>
    <property type="molecule type" value="Genomic_DNA"/>
</dbReference>
<protein>
    <submittedName>
        <fullName evidence="2">Transferase</fullName>
        <ecNumber evidence="2">2.7.-.-</ecNumber>
    </submittedName>
</protein>
<dbReference type="Proteomes" id="UP000215914">
    <property type="component" value="Unassembled WGS sequence"/>
</dbReference>
<dbReference type="SUPFAM" id="SSF52058">
    <property type="entry name" value="L domain-like"/>
    <property type="match status" value="1"/>
</dbReference>
<evidence type="ECO:0000256" key="1">
    <source>
        <dbReference type="ARBA" id="ARBA00004479"/>
    </source>
</evidence>
<reference evidence="2" key="2">
    <citation type="submission" date="2020-06" db="EMBL/GenBank/DDBJ databases">
        <title>Helianthus annuus Genome sequencing and assembly Release 2.</title>
        <authorList>
            <person name="Gouzy J."/>
            <person name="Langlade N."/>
            <person name="Munos S."/>
        </authorList>
    </citation>
    <scope>NUCLEOTIDE SEQUENCE</scope>
    <source>
        <tissue evidence="2">Leaves</tissue>
    </source>
</reference>
<evidence type="ECO:0000313" key="3">
    <source>
        <dbReference type="Proteomes" id="UP000215914"/>
    </source>
</evidence>
<dbReference type="Gramene" id="mRNA:HanXRQr2_Chr08g0338571">
    <property type="protein sequence ID" value="mRNA:HanXRQr2_Chr08g0338571"/>
    <property type="gene ID" value="HanXRQr2_Chr08g0338571"/>
</dbReference>
<dbReference type="EC" id="2.7.-.-" evidence="2"/>
<dbReference type="InterPro" id="IPR051824">
    <property type="entry name" value="LRR_Rcpt-Like_S/T_Kinase"/>
</dbReference>
<comment type="caution">
    <text evidence="2">The sequence shown here is derived from an EMBL/GenBank/DDBJ whole genome shotgun (WGS) entry which is preliminary data.</text>
</comment>
<accession>A0A9K3IET2</accession>